<evidence type="ECO:0000313" key="2">
    <source>
        <dbReference type="EMBL" id="EPS36833.1"/>
    </source>
</evidence>
<dbReference type="EMBL" id="AQGS01000823">
    <property type="protein sequence ID" value="EPS36833.1"/>
    <property type="molecule type" value="Genomic_DNA"/>
</dbReference>
<name>S8BCD2_DACHA</name>
<proteinExistence type="predicted"/>
<feature type="compositionally biased region" description="Basic and acidic residues" evidence="1">
    <location>
        <begin position="1"/>
        <end position="28"/>
    </location>
</feature>
<evidence type="ECO:0000313" key="3">
    <source>
        <dbReference type="Proteomes" id="UP000015100"/>
    </source>
</evidence>
<sequence>MADQKEEKENSQTNKDTKAEEQEPKIPTEDVEQEAQVQAKDPASPVQPTTPPKQTVASSATVDRIRLRAREDTPVRLEPQSIGKPPRTPNFAMFKPKLGSASAQKFKMAMDLDEVGTPQKNGTPFKSASKGRYGQKIEKADFDVDIASKIGTIKWDSDEDD</sequence>
<feature type="region of interest" description="Disordered" evidence="1">
    <location>
        <begin position="1"/>
        <end position="93"/>
    </location>
</feature>
<dbReference type="Proteomes" id="UP000015100">
    <property type="component" value="Unassembled WGS sequence"/>
</dbReference>
<reference evidence="2 3" key="1">
    <citation type="journal article" date="2013" name="PLoS Genet.">
        <title>Genomic mechanisms accounting for the adaptation to parasitism in nematode-trapping fungi.</title>
        <authorList>
            <person name="Meerupati T."/>
            <person name="Andersson K.M."/>
            <person name="Friman E."/>
            <person name="Kumar D."/>
            <person name="Tunlid A."/>
            <person name="Ahren D."/>
        </authorList>
    </citation>
    <scope>NUCLEOTIDE SEQUENCE [LARGE SCALE GENOMIC DNA]</scope>
    <source>
        <strain evidence="2 3">CBS 200.50</strain>
    </source>
</reference>
<gene>
    <name evidence="2" type="ORF">H072_9671</name>
</gene>
<evidence type="ECO:0000256" key="1">
    <source>
        <dbReference type="SAM" id="MobiDB-lite"/>
    </source>
</evidence>
<accession>S8BCD2</accession>
<organism evidence="2 3">
    <name type="scientific">Dactylellina haptotyla (strain CBS 200.50)</name>
    <name type="common">Nematode-trapping fungus</name>
    <name type="synonym">Monacrosporium haptotylum</name>
    <dbReference type="NCBI Taxonomy" id="1284197"/>
    <lineage>
        <taxon>Eukaryota</taxon>
        <taxon>Fungi</taxon>
        <taxon>Dikarya</taxon>
        <taxon>Ascomycota</taxon>
        <taxon>Pezizomycotina</taxon>
        <taxon>Orbiliomycetes</taxon>
        <taxon>Orbiliales</taxon>
        <taxon>Orbiliaceae</taxon>
        <taxon>Dactylellina</taxon>
    </lineage>
</organism>
<dbReference type="HOGENOM" id="CLU_1643645_0_0_1"/>
<keyword evidence="3" id="KW-1185">Reference proteome</keyword>
<feature type="compositionally biased region" description="Basic and acidic residues" evidence="1">
    <location>
        <begin position="63"/>
        <end position="75"/>
    </location>
</feature>
<reference evidence="3" key="2">
    <citation type="submission" date="2013-04" db="EMBL/GenBank/DDBJ databases">
        <title>Genomic mechanisms accounting for the adaptation to parasitism in nematode-trapping fungi.</title>
        <authorList>
            <person name="Ahren D.G."/>
        </authorList>
    </citation>
    <scope>NUCLEOTIDE SEQUENCE [LARGE SCALE GENOMIC DNA]</scope>
    <source>
        <strain evidence="3">CBS 200.50</strain>
    </source>
</reference>
<dbReference type="OrthoDB" id="5417851at2759"/>
<feature type="region of interest" description="Disordered" evidence="1">
    <location>
        <begin position="114"/>
        <end position="133"/>
    </location>
</feature>
<dbReference type="AlphaFoldDB" id="S8BCD2"/>
<comment type="caution">
    <text evidence="2">The sequence shown here is derived from an EMBL/GenBank/DDBJ whole genome shotgun (WGS) entry which is preliminary data.</text>
</comment>
<protein>
    <submittedName>
        <fullName evidence="2">Uncharacterized protein</fullName>
    </submittedName>
</protein>